<protein>
    <recommendedName>
        <fullName evidence="5">Ribosomal RNA large subunit methyltransferase H</fullName>
        <ecNumber evidence="5">2.1.1.177</ecNumber>
    </recommendedName>
    <alternativeName>
        <fullName evidence="5">23S rRNA (pseudouridine1915-N3)-methyltransferase</fullName>
    </alternativeName>
    <alternativeName>
        <fullName evidence="5">23S rRNA m3Psi1915 methyltransferase</fullName>
    </alternativeName>
    <alternativeName>
        <fullName evidence="5">rRNA (pseudouridine-N3-)-methyltransferase RlmH</fullName>
    </alternativeName>
</protein>
<feature type="binding site" evidence="5">
    <location>
        <position position="105"/>
    </location>
    <ligand>
        <name>S-adenosyl-L-methionine</name>
        <dbReference type="ChEBI" id="CHEBI:59789"/>
    </ligand>
</feature>
<evidence type="ECO:0000256" key="4">
    <source>
        <dbReference type="ARBA" id="ARBA00038303"/>
    </source>
</evidence>
<comment type="subunit">
    <text evidence="5">Homodimer.</text>
</comment>
<dbReference type="Pfam" id="PF02590">
    <property type="entry name" value="SPOUT_MTase"/>
    <property type="match status" value="1"/>
</dbReference>
<sequence>MHIKVLALGKLKEKFLKEGILEFQKRLTPYANFEIIELQPVEIRDENLIQKALDEEAQKLLAYIKPQSYVITLEIGGKMLSSEDFARKISDLTNEGFGEIIFVIGSSCGLSKIISDRADFKLSLSKMTFLHQFARLILTEQIYRAFKIIKGETYHK</sequence>
<reference evidence="6" key="1">
    <citation type="submission" date="2020-10" db="EMBL/GenBank/DDBJ databases">
        <authorList>
            <person name="Gilroy R."/>
        </authorList>
    </citation>
    <scope>NUCLEOTIDE SEQUENCE</scope>
    <source>
        <strain evidence="6">CHK152-2994</strain>
    </source>
</reference>
<reference evidence="6" key="2">
    <citation type="journal article" date="2021" name="PeerJ">
        <title>Extensive microbial diversity within the chicken gut microbiome revealed by metagenomics and culture.</title>
        <authorList>
            <person name="Gilroy R."/>
            <person name="Ravi A."/>
            <person name="Getino M."/>
            <person name="Pursley I."/>
            <person name="Horton D.L."/>
            <person name="Alikhan N.F."/>
            <person name="Baker D."/>
            <person name="Gharbi K."/>
            <person name="Hall N."/>
            <person name="Watson M."/>
            <person name="Adriaenssens E.M."/>
            <person name="Foster-Nyarko E."/>
            <person name="Jarju S."/>
            <person name="Secka A."/>
            <person name="Antonio M."/>
            <person name="Oren A."/>
            <person name="Chaudhuri R.R."/>
            <person name="La Ragione R."/>
            <person name="Hildebrand F."/>
            <person name="Pallen M.J."/>
        </authorList>
    </citation>
    <scope>NUCLEOTIDE SEQUENCE</scope>
    <source>
        <strain evidence="6">CHK152-2994</strain>
    </source>
</reference>
<organism evidence="6 7">
    <name type="scientific">Candidatus Scatenecus faecavium</name>
    <dbReference type="NCBI Taxonomy" id="2840915"/>
    <lineage>
        <taxon>Bacteria</taxon>
        <taxon>Candidatus Scatenecus</taxon>
    </lineage>
</organism>
<dbReference type="PANTHER" id="PTHR33603:SF1">
    <property type="entry name" value="RIBOSOMAL RNA LARGE SUBUNIT METHYLTRANSFERASE H"/>
    <property type="match status" value="1"/>
</dbReference>
<dbReference type="InterPro" id="IPR003742">
    <property type="entry name" value="RlmH-like"/>
</dbReference>
<accession>A0A9D1K3F6</accession>
<comment type="caution">
    <text evidence="6">The sequence shown here is derived from an EMBL/GenBank/DDBJ whole genome shotgun (WGS) entry which is preliminary data.</text>
</comment>
<dbReference type="EC" id="2.1.1.177" evidence="5"/>
<keyword evidence="3 5" id="KW-0949">S-adenosyl-L-methionine</keyword>
<comment type="subcellular location">
    <subcellularLocation>
        <location evidence="5">Cytoplasm</location>
    </subcellularLocation>
</comment>
<keyword evidence="5" id="KW-0963">Cytoplasm</keyword>
<dbReference type="PIRSF" id="PIRSF004505">
    <property type="entry name" value="MT_bac"/>
    <property type="match status" value="1"/>
</dbReference>
<evidence type="ECO:0000256" key="1">
    <source>
        <dbReference type="ARBA" id="ARBA00022603"/>
    </source>
</evidence>
<feature type="binding site" evidence="5">
    <location>
        <begin position="124"/>
        <end position="129"/>
    </location>
    <ligand>
        <name>S-adenosyl-L-methionine</name>
        <dbReference type="ChEBI" id="CHEBI:59789"/>
    </ligand>
</feature>
<keyword evidence="2 5" id="KW-0808">Transferase</keyword>
<dbReference type="AlphaFoldDB" id="A0A9D1K3F6"/>
<dbReference type="InterPro" id="IPR029026">
    <property type="entry name" value="tRNA_m1G_MTases_N"/>
</dbReference>
<keyword evidence="5" id="KW-0698">rRNA processing</keyword>
<feature type="binding site" evidence="5">
    <location>
        <position position="73"/>
    </location>
    <ligand>
        <name>S-adenosyl-L-methionine</name>
        <dbReference type="ChEBI" id="CHEBI:59789"/>
    </ligand>
</feature>
<evidence type="ECO:0000256" key="3">
    <source>
        <dbReference type="ARBA" id="ARBA00022691"/>
    </source>
</evidence>
<name>A0A9D1K3F6_9BACT</name>
<evidence type="ECO:0000256" key="2">
    <source>
        <dbReference type="ARBA" id="ARBA00022679"/>
    </source>
</evidence>
<dbReference type="SUPFAM" id="SSF75217">
    <property type="entry name" value="alpha/beta knot"/>
    <property type="match status" value="1"/>
</dbReference>
<dbReference type="EMBL" id="DVJO01000100">
    <property type="protein sequence ID" value="HIS82885.1"/>
    <property type="molecule type" value="Genomic_DNA"/>
</dbReference>
<dbReference type="Gene3D" id="3.40.1280.10">
    <property type="match status" value="1"/>
</dbReference>
<comment type="function">
    <text evidence="5">Specifically methylates the pseudouridine at position 1915 (m3Psi1915) in 23S rRNA.</text>
</comment>
<dbReference type="InterPro" id="IPR029028">
    <property type="entry name" value="Alpha/beta_knot_MTases"/>
</dbReference>
<dbReference type="NCBIfam" id="NF000985">
    <property type="entry name" value="PRK00103.1-3"/>
    <property type="match status" value="1"/>
</dbReference>
<comment type="similarity">
    <text evidence="4 5">Belongs to the RNA methyltransferase RlmH family.</text>
</comment>
<dbReference type="PANTHER" id="PTHR33603">
    <property type="entry name" value="METHYLTRANSFERASE"/>
    <property type="match status" value="1"/>
</dbReference>
<comment type="catalytic activity">
    <reaction evidence="5">
        <text>pseudouridine(1915) in 23S rRNA + S-adenosyl-L-methionine = N(3)-methylpseudouridine(1915) in 23S rRNA + S-adenosyl-L-homocysteine + H(+)</text>
        <dbReference type="Rhea" id="RHEA:42752"/>
        <dbReference type="Rhea" id="RHEA-COMP:10221"/>
        <dbReference type="Rhea" id="RHEA-COMP:10222"/>
        <dbReference type="ChEBI" id="CHEBI:15378"/>
        <dbReference type="ChEBI" id="CHEBI:57856"/>
        <dbReference type="ChEBI" id="CHEBI:59789"/>
        <dbReference type="ChEBI" id="CHEBI:65314"/>
        <dbReference type="ChEBI" id="CHEBI:74486"/>
        <dbReference type="EC" id="2.1.1.177"/>
    </reaction>
</comment>
<dbReference type="GO" id="GO:0070038">
    <property type="term" value="F:rRNA (pseudouridine-N3-)-methyltransferase activity"/>
    <property type="evidence" value="ECO:0007669"/>
    <property type="project" value="UniProtKB-UniRule"/>
</dbReference>
<dbReference type="CDD" id="cd18081">
    <property type="entry name" value="RlmH-like"/>
    <property type="match status" value="1"/>
</dbReference>
<evidence type="ECO:0000313" key="7">
    <source>
        <dbReference type="Proteomes" id="UP000824139"/>
    </source>
</evidence>
<proteinExistence type="inferred from homology"/>
<dbReference type="GO" id="GO:0005737">
    <property type="term" value="C:cytoplasm"/>
    <property type="evidence" value="ECO:0007669"/>
    <property type="project" value="UniProtKB-SubCell"/>
</dbReference>
<gene>
    <name evidence="5 6" type="primary">rlmH</name>
    <name evidence="6" type="ORF">IAD41_04690</name>
</gene>
<evidence type="ECO:0000256" key="5">
    <source>
        <dbReference type="HAMAP-Rule" id="MF_00658"/>
    </source>
</evidence>
<keyword evidence="1 5" id="KW-0489">Methyltransferase</keyword>
<dbReference type="Proteomes" id="UP000824139">
    <property type="component" value="Unassembled WGS sequence"/>
</dbReference>
<evidence type="ECO:0000313" key="6">
    <source>
        <dbReference type="EMBL" id="HIS82885.1"/>
    </source>
</evidence>
<dbReference type="HAMAP" id="MF_00658">
    <property type="entry name" value="23SrRNA_methyltr_H"/>
    <property type="match status" value="1"/>
</dbReference>